<protein>
    <submittedName>
        <fullName evidence="2">Uncharacterized protein</fullName>
    </submittedName>
</protein>
<dbReference type="AlphaFoldDB" id="A0A8I3XEM8"/>
<evidence type="ECO:0000313" key="2">
    <source>
        <dbReference type="Ensembl" id="ENSCJAP00000093563.1"/>
    </source>
</evidence>
<feature type="compositionally biased region" description="Pro residues" evidence="1">
    <location>
        <begin position="42"/>
        <end position="53"/>
    </location>
</feature>
<keyword evidence="3" id="KW-1185">Reference proteome</keyword>
<dbReference type="Ensembl" id="ENSCJAT00000124669.1">
    <property type="protein sequence ID" value="ENSCJAP00000093563.1"/>
    <property type="gene ID" value="ENSCJAG00000085891.1"/>
</dbReference>
<accession>A0A8I3XEM8</accession>
<feature type="compositionally biased region" description="Basic residues" evidence="1">
    <location>
        <begin position="54"/>
        <end position="63"/>
    </location>
</feature>
<feature type="compositionally biased region" description="Basic and acidic residues" evidence="1">
    <location>
        <begin position="200"/>
        <end position="215"/>
    </location>
</feature>
<reference evidence="2" key="3">
    <citation type="submission" date="2025-09" db="UniProtKB">
        <authorList>
            <consortium name="Ensembl"/>
        </authorList>
    </citation>
    <scope>IDENTIFICATION</scope>
</reference>
<dbReference type="PANTHER" id="PTHR46254:SF3">
    <property type="entry name" value="SECRETED PROTEIN"/>
    <property type="match status" value="1"/>
</dbReference>
<reference evidence="2" key="2">
    <citation type="submission" date="2025-08" db="UniProtKB">
        <authorList>
            <consortium name="Ensembl"/>
        </authorList>
    </citation>
    <scope>IDENTIFICATION</scope>
</reference>
<reference evidence="2 3" key="1">
    <citation type="submission" date="2009-03" db="EMBL/GenBank/DDBJ databases">
        <authorList>
            <person name="Warren W."/>
            <person name="Ye L."/>
            <person name="Minx P."/>
            <person name="Worley K."/>
            <person name="Gibbs R."/>
            <person name="Wilson R.K."/>
        </authorList>
    </citation>
    <scope>NUCLEOTIDE SEQUENCE [LARGE SCALE GENOMIC DNA]</scope>
</reference>
<proteinExistence type="predicted"/>
<dbReference type="PRINTS" id="PR02045">
    <property type="entry name" value="F138DOMAIN"/>
</dbReference>
<dbReference type="Proteomes" id="UP000008225">
    <property type="component" value="Chromosome 4"/>
</dbReference>
<feature type="compositionally biased region" description="Basic and acidic residues" evidence="1">
    <location>
        <begin position="132"/>
        <end position="145"/>
    </location>
</feature>
<evidence type="ECO:0000313" key="3">
    <source>
        <dbReference type="Proteomes" id="UP000008225"/>
    </source>
</evidence>
<evidence type="ECO:0000256" key="1">
    <source>
        <dbReference type="SAM" id="MobiDB-lite"/>
    </source>
</evidence>
<dbReference type="GeneTree" id="ENSGT00940000164709"/>
<name>A0A8I3XEM8_CALJA</name>
<feature type="compositionally biased region" description="Low complexity" evidence="1">
    <location>
        <begin position="94"/>
        <end position="108"/>
    </location>
</feature>
<sequence>LEVYRSVHSALTVGGVSWKPRVGPGGGRCLLPWAGIQTDPLPTAPPEKPTPSPKPKKTRPRKTARTEPFPPNVCFKPTKPNWKQDQRACPARYSSRGSSRPSGQVVGPRGVPRTLSRHAQPTPAGPANHLPAARERRSRESEADRLGGGARRRRERGRRLASPEPLPPRALQAGRPARPLWARGRGRNGPEDPCAARRRREPEGAGRRGRRDSAGQRDLATLDSASPPAWVAAPQPLRIMAGVQWRDLGLPQPPPPGFKQFSCLSLLSSWDYRHVSPCSGNICILVEMGFHHVDQDGLDLLTS</sequence>
<feature type="compositionally biased region" description="Basic residues" evidence="1">
    <location>
        <begin position="150"/>
        <end position="159"/>
    </location>
</feature>
<feature type="region of interest" description="Disordered" evidence="1">
    <location>
        <begin position="31"/>
        <end position="228"/>
    </location>
</feature>
<dbReference type="PANTHER" id="PTHR46254">
    <property type="entry name" value="PROTEIN GVQW1-RELATED"/>
    <property type="match status" value="1"/>
</dbReference>
<organism evidence="2 3">
    <name type="scientific">Callithrix jacchus</name>
    <name type="common">White-tufted-ear marmoset</name>
    <name type="synonym">Simia Jacchus</name>
    <dbReference type="NCBI Taxonomy" id="9483"/>
    <lineage>
        <taxon>Eukaryota</taxon>
        <taxon>Metazoa</taxon>
        <taxon>Chordata</taxon>
        <taxon>Craniata</taxon>
        <taxon>Vertebrata</taxon>
        <taxon>Euteleostomi</taxon>
        <taxon>Mammalia</taxon>
        <taxon>Eutheria</taxon>
        <taxon>Euarchontoglires</taxon>
        <taxon>Primates</taxon>
        <taxon>Haplorrhini</taxon>
        <taxon>Platyrrhini</taxon>
        <taxon>Cebidae</taxon>
        <taxon>Callitrichinae</taxon>
        <taxon>Callithrix</taxon>
        <taxon>Callithrix</taxon>
    </lineage>
</organism>